<dbReference type="Pfam" id="PF12727">
    <property type="entry name" value="PBP_like"/>
    <property type="match status" value="1"/>
</dbReference>
<protein>
    <submittedName>
        <fullName evidence="2">Helix-turn-helix transcriptional regulator</fullName>
    </submittedName>
</protein>
<dbReference type="InterPro" id="IPR024370">
    <property type="entry name" value="PBP_domain"/>
</dbReference>
<evidence type="ECO:0000313" key="3">
    <source>
        <dbReference type="Proteomes" id="UP001108027"/>
    </source>
</evidence>
<gene>
    <name evidence="2" type="ORF">LL252_17045</name>
</gene>
<evidence type="ECO:0000313" key="2">
    <source>
        <dbReference type="EMBL" id="MCC4310280.1"/>
    </source>
</evidence>
<dbReference type="Proteomes" id="UP001108027">
    <property type="component" value="Unassembled WGS sequence"/>
</dbReference>
<accession>A0A9Q3UPZ6</accession>
<dbReference type="PANTHER" id="PTHR38431:SF1">
    <property type="entry name" value="BLL2305 PROTEIN"/>
    <property type="match status" value="1"/>
</dbReference>
<evidence type="ECO:0000259" key="1">
    <source>
        <dbReference type="Pfam" id="PF12727"/>
    </source>
</evidence>
<dbReference type="InterPro" id="IPR036390">
    <property type="entry name" value="WH_DNA-bd_sf"/>
</dbReference>
<dbReference type="PANTHER" id="PTHR38431">
    <property type="entry name" value="BLL2305 PROTEIN"/>
    <property type="match status" value="1"/>
</dbReference>
<sequence>MIIKKKLHIAPAWVFRSEEGELFDPVIFRLLKGIRDAGKLTAASAEAGISYRHAWNLLNRGADFFGAPLVDMRKGHGTTLSPLGEALLWSEQRLKARLGPQIDSMASELNTQLQQLLAGEHPVLRLHASHGYAVALLPEFSDWVELDLQYTNPGNALSILARGESDLASFHFPASPRLADRVMALYRERMNLNDLRVIRFVTREQGLILRAETRARVHGLADLTRPDVRFINRDRHAGTRILFNLLLEEEGIDAGRIQGADQEEFTHTAVAAYVAAGMADAGFGVEAAARQFGLDFIDLATEHYLLVCHKDSLDQGNMKQLLALMRAPEFLAEIERLPGYAPDRCGEVCTFAQLLASDRA</sequence>
<reference evidence="2" key="1">
    <citation type="submission" date="2021-10" db="EMBL/GenBank/DDBJ databases">
        <title>The diversity and Nitrogen Metabolism of Culturable Nitrate-Utilizing Bacteria Within the Oxygen Minimum Zone of the Changjiang (Yangtze River)Estuary.</title>
        <authorList>
            <person name="Zhang D."/>
            <person name="Zheng J."/>
            <person name="Liu S."/>
            <person name="He W."/>
        </authorList>
    </citation>
    <scope>NUCLEOTIDE SEQUENCE</scope>
    <source>
        <strain evidence="2">FXH-223</strain>
    </source>
</reference>
<dbReference type="Gene3D" id="1.10.10.10">
    <property type="entry name" value="Winged helix-like DNA-binding domain superfamily/Winged helix DNA-binding domain"/>
    <property type="match status" value="1"/>
</dbReference>
<dbReference type="SUPFAM" id="SSF46785">
    <property type="entry name" value="Winged helix' DNA-binding domain"/>
    <property type="match status" value="1"/>
</dbReference>
<feature type="domain" description="PBP" evidence="1">
    <location>
        <begin position="144"/>
        <end position="325"/>
    </location>
</feature>
<dbReference type="EMBL" id="JAJGNA010000033">
    <property type="protein sequence ID" value="MCC4310280.1"/>
    <property type="molecule type" value="Genomic_DNA"/>
</dbReference>
<name>A0A9Q3UPZ6_9GAMM</name>
<dbReference type="AlphaFoldDB" id="A0A9Q3UPZ6"/>
<keyword evidence="3" id="KW-1185">Reference proteome</keyword>
<dbReference type="InterPro" id="IPR036388">
    <property type="entry name" value="WH-like_DNA-bd_sf"/>
</dbReference>
<proteinExistence type="predicted"/>
<dbReference type="RefSeq" id="WP_228234928.1">
    <property type="nucleotide sequence ID" value="NZ_ARXL01000068.1"/>
</dbReference>
<dbReference type="SUPFAM" id="SSF53850">
    <property type="entry name" value="Periplasmic binding protein-like II"/>
    <property type="match status" value="1"/>
</dbReference>
<comment type="caution">
    <text evidence="2">The sequence shown here is derived from an EMBL/GenBank/DDBJ whole genome shotgun (WGS) entry which is preliminary data.</text>
</comment>
<organism evidence="2 3">
    <name type="scientific">Alloalcanivorax marinus</name>
    <dbReference type="NCBI Taxonomy" id="1177169"/>
    <lineage>
        <taxon>Bacteria</taxon>
        <taxon>Pseudomonadati</taxon>
        <taxon>Pseudomonadota</taxon>
        <taxon>Gammaproteobacteria</taxon>
        <taxon>Oceanospirillales</taxon>
        <taxon>Alcanivoracaceae</taxon>
        <taxon>Alloalcanivorax</taxon>
    </lineage>
</organism>